<feature type="region of interest" description="Disordered" evidence="1">
    <location>
        <begin position="22"/>
        <end position="43"/>
    </location>
</feature>
<name>A0ABQ0YR82_9NOCA</name>
<gene>
    <name evidence="2" type="ORF">RAJCM14343_4183</name>
</gene>
<sequence>MKRPGVNVPRIDSFMIQVTSTSRYPRKGVTDGAGRHLASPSSP</sequence>
<organism evidence="2 3">
    <name type="scientific">Rhodococcus aetherivorans</name>
    <dbReference type="NCBI Taxonomy" id="191292"/>
    <lineage>
        <taxon>Bacteria</taxon>
        <taxon>Bacillati</taxon>
        <taxon>Actinomycetota</taxon>
        <taxon>Actinomycetes</taxon>
        <taxon>Mycobacteriales</taxon>
        <taxon>Nocardiaceae</taxon>
        <taxon>Rhodococcus</taxon>
    </lineage>
</organism>
<evidence type="ECO:0000313" key="3">
    <source>
        <dbReference type="Proteomes" id="UP000325466"/>
    </source>
</evidence>
<comment type="caution">
    <text evidence="2">The sequence shown here is derived from an EMBL/GenBank/DDBJ whole genome shotgun (WGS) entry which is preliminary data.</text>
</comment>
<evidence type="ECO:0000256" key="1">
    <source>
        <dbReference type="SAM" id="MobiDB-lite"/>
    </source>
</evidence>
<dbReference type="EMBL" id="BLAH01000103">
    <property type="protein sequence ID" value="GES38915.1"/>
    <property type="molecule type" value="Genomic_DNA"/>
</dbReference>
<evidence type="ECO:0000313" key="2">
    <source>
        <dbReference type="EMBL" id="GES38915.1"/>
    </source>
</evidence>
<dbReference type="Proteomes" id="UP000325466">
    <property type="component" value="Unassembled WGS sequence"/>
</dbReference>
<reference evidence="2 3" key="1">
    <citation type="journal article" date="2018" name="Biodegradation">
        <title>1,4-Dioxane degradation characteristics of Rhodococcus aetherivorans JCM 14343.</title>
        <authorList>
            <person name="Inoue D."/>
            <person name="Tsunoda T."/>
            <person name="Yamamoto N."/>
            <person name="Ike M."/>
            <person name="Sei K."/>
        </authorList>
    </citation>
    <scope>NUCLEOTIDE SEQUENCE [LARGE SCALE GENOMIC DNA]</scope>
    <source>
        <strain evidence="2 3">JCM 14343</strain>
    </source>
</reference>
<keyword evidence="3" id="KW-1185">Reference proteome</keyword>
<accession>A0ABQ0YR82</accession>
<protein>
    <submittedName>
        <fullName evidence="2">Uncharacterized protein</fullName>
    </submittedName>
</protein>
<proteinExistence type="predicted"/>